<dbReference type="AlphaFoldDB" id="C7N6N7"/>
<dbReference type="Proteomes" id="UP000002026">
    <property type="component" value="Chromosome"/>
</dbReference>
<name>C7N6N7_SLAHD</name>
<dbReference type="STRING" id="471855.Shel_15530"/>
<evidence type="ECO:0000313" key="1">
    <source>
        <dbReference type="EMBL" id="ACV22572.1"/>
    </source>
</evidence>
<protein>
    <submittedName>
        <fullName evidence="1">Uncharacterized protein</fullName>
    </submittedName>
</protein>
<evidence type="ECO:0000313" key="2">
    <source>
        <dbReference type="Proteomes" id="UP000002026"/>
    </source>
</evidence>
<gene>
    <name evidence="1" type="ordered locus">Shel_15530</name>
</gene>
<dbReference type="EMBL" id="CP001684">
    <property type="protein sequence ID" value="ACV22572.1"/>
    <property type="molecule type" value="Genomic_DNA"/>
</dbReference>
<dbReference type="HOGENOM" id="CLU_170843_0_0_11"/>
<reference evidence="1 2" key="1">
    <citation type="journal article" date="2009" name="Stand. Genomic Sci.">
        <title>Complete genome sequence of Slackia heliotrinireducens type strain (RHS 1).</title>
        <authorList>
            <person name="Pukall R."/>
            <person name="Lapidus A."/>
            <person name="Nolan M."/>
            <person name="Copeland A."/>
            <person name="Glavina Del Rio T."/>
            <person name="Lucas S."/>
            <person name="Chen F."/>
            <person name="Tice H."/>
            <person name="Cheng J.F."/>
            <person name="Chertkov O."/>
            <person name="Bruce D."/>
            <person name="Goodwin L."/>
            <person name="Kuske C."/>
            <person name="Brettin T."/>
            <person name="Detter J.C."/>
            <person name="Han C."/>
            <person name="Pitluck S."/>
            <person name="Pati A."/>
            <person name="Mavrommatis K."/>
            <person name="Ivanova N."/>
            <person name="Ovchinnikova G."/>
            <person name="Chen A."/>
            <person name="Palaniappan K."/>
            <person name="Schneider S."/>
            <person name="Rohde M."/>
            <person name="Chain P."/>
            <person name="D'haeseleer P."/>
            <person name="Goker M."/>
            <person name="Bristow J."/>
            <person name="Eisen J.A."/>
            <person name="Markowitz V."/>
            <person name="Kyrpides N.C."/>
            <person name="Klenk H.P."/>
            <person name="Hugenholtz P."/>
        </authorList>
    </citation>
    <scope>NUCLEOTIDE SEQUENCE [LARGE SCALE GENOMIC DNA]</scope>
    <source>
        <strain evidence="2">ATCC 29202 / DSM 20476 / NCTC 11029 / RHS 1</strain>
    </source>
</reference>
<proteinExistence type="predicted"/>
<sequence>MIRGATVAVELRDWSATDRLGNHVEAYAPPEPVTGVLVAPGATADMDAGRPEGVRVALTLHFPKTWSGDLRGAKVTLGGPWAGTYRVVGEPHPYMDENCPTPWNMPVEVERHDG</sequence>
<dbReference type="RefSeq" id="WP_012798674.1">
    <property type="nucleotide sequence ID" value="NC_013165.1"/>
</dbReference>
<accession>C7N6N7</accession>
<keyword evidence="2" id="KW-1185">Reference proteome</keyword>
<organism evidence="1 2">
    <name type="scientific">Slackia heliotrinireducens (strain ATCC 29202 / DSM 20476 / NCTC 11029 / RHS 1)</name>
    <name type="common">Peptococcus heliotrinreducens</name>
    <dbReference type="NCBI Taxonomy" id="471855"/>
    <lineage>
        <taxon>Bacteria</taxon>
        <taxon>Bacillati</taxon>
        <taxon>Actinomycetota</taxon>
        <taxon>Coriobacteriia</taxon>
        <taxon>Eggerthellales</taxon>
        <taxon>Eggerthellaceae</taxon>
        <taxon>Slackia</taxon>
    </lineage>
</organism>
<dbReference type="KEGG" id="shi:Shel_15530"/>
<dbReference type="eggNOG" id="ENOG5033GEN">
    <property type="taxonomic scope" value="Bacteria"/>
</dbReference>